<proteinExistence type="inferred from homology"/>
<evidence type="ECO:0000313" key="9">
    <source>
        <dbReference type="Proteomes" id="UP000620366"/>
    </source>
</evidence>
<dbReference type="PROSITE" id="PS51918">
    <property type="entry name" value="RADICAL_SAM"/>
    <property type="match status" value="1"/>
</dbReference>
<dbReference type="CDD" id="cd01335">
    <property type="entry name" value="Radical_SAM"/>
    <property type="match status" value="1"/>
</dbReference>
<dbReference type="SFLD" id="SFLDG01384">
    <property type="entry name" value="thioether_bond_formation_requi"/>
    <property type="match status" value="1"/>
</dbReference>
<dbReference type="AlphaFoldDB" id="A0A926HVF2"/>
<keyword evidence="4" id="KW-0408">Iron</keyword>
<evidence type="ECO:0000256" key="4">
    <source>
        <dbReference type="ARBA" id="ARBA00023004"/>
    </source>
</evidence>
<dbReference type="EMBL" id="JACRSP010000003">
    <property type="protein sequence ID" value="MBC8536556.1"/>
    <property type="molecule type" value="Genomic_DNA"/>
</dbReference>
<feature type="domain" description="Radical SAM core" evidence="7">
    <location>
        <begin position="1"/>
        <end position="235"/>
    </location>
</feature>
<evidence type="ECO:0000256" key="6">
    <source>
        <dbReference type="ARBA" id="ARBA00023601"/>
    </source>
</evidence>
<dbReference type="SUPFAM" id="SSF102114">
    <property type="entry name" value="Radical SAM enzymes"/>
    <property type="match status" value="1"/>
</dbReference>
<dbReference type="PANTHER" id="PTHR43273">
    <property type="entry name" value="ANAEROBIC SULFATASE-MATURATING ENZYME HOMOLOG ASLB-RELATED"/>
    <property type="match status" value="1"/>
</dbReference>
<gene>
    <name evidence="8" type="ORF">H8695_07650</name>
</gene>
<evidence type="ECO:0000256" key="1">
    <source>
        <dbReference type="ARBA" id="ARBA00001966"/>
    </source>
</evidence>
<dbReference type="Pfam" id="PF04055">
    <property type="entry name" value="Radical_SAM"/>
    <property type="match status" value="1"/>
</dbReference>
<evidence type="ECO:0000313" key="8">
    <source>
        <dbReference type="EMBL" id="MBC8536556.1"/>
    </source>
</evidence>
<comment type="cofactor">
    <cofactor evidence="1">
        <name>[4Fe-4S] cluster</name>
        <dbReference type="ChEBI" id="CHEBI:49883"/>
    </cofactor>
</comment>
<evidence type="ECO:0000259" key="7">
    <source>
        <dbReference type="PROSITE" id="PS51918"/>
    </source>
</evidence>
<comment type="caution">
    <text evidence="8">The sequence shown here is derived from an EMBL/GenBank/DDBJ whole genome shotgun (WGS) entry which is preliminary data.</text>
</comment>
<dbReference type="InterPro" id="IPR023885">
    <property type="entry name" value="4Fe4S-binding_SPASM_dom"/>
</dbReference>
<evidence type="ECO:0000256" key="5">
    <source>
        <dbReference type="ARBA" id="ARBA00023014"/>
    </source>
</evidence>
<dbReference type="SFLD" id="SFLDG01067">
    <property type="entry name" value="SPASM/twitch_domain_containing"/>
    <property type="match status" value="1"/>
</dbReference>
<dbReference type="GO" id="GO:0016491">
    <property type="term" value="F:oxidoreductase activity"/>
    <property type="evidence" value="ECO:0007669"/>
    <property type="project" value="InterPro"/>
</dbReference>
<dbReference type="InterPro" id="IPR007197">
    <property type="entry name" value="rSAM"/>
</dbReference>
<dbReference type="RefSeq" id="WP_249300398.1">
    <property type="nucleotide sequence ID" value="NZ_JACRSP010000003.1"/>
</dbReference>
<evidence type="ECO:0000256" key="3">
    <source>
        <dbReference type="ARBA" id="ARBA00022723"/>
    </source>
</evidence>
<keyword evidence="2" id="KW-0949">S-adenosyl-L-methionine</keyword>
<keyword evidence="5" id="KW-0411">Iron-sulfur</keyword>
<dbReference type="InterPro" id="IPR013785">
    <property type="entry name" value="Aldolase_TIM"/>
</dbReference>
<dbReference type="Proteomes" id="UP000620366">
    <property type="component" value="Unassembled WGS sequence"/>
</dbReference>
<dbReference type="NCBIfam" id="TIGR04085">
    <property type="entry name" value="rSAM_more_4Fe4S"/>
    <property type="match status" value="1"/>
</dbReference>
<dbReference type="InterPro" id="IPR058240">
    <property type="entry name" value="rSAM_sf"/>
</dbReference>
<sequence>MGRALSLLIKPASSLCNMRCSYCFYRDESEHRETASHGIMTRDTAARLIDRAAQYAGGESVHFAFQGGEPTLAGLDFFAEFCAEAVQKCGSQTHFSIQTNGLLLDESWCALLRQYRFLVGLSLDGAPGQHDRHRRLLDGGASAGAVLGAKRLLEEHRIDYNILTVVTEALSGQARDYFSFLLENRVSHVQCIPCLAPLGGGGVDALTPRGYGRFLRELFGEWFAALRAGNYVSVRLFDNVLMMLRGFAPEQCGLYGACRIQFVVEADGSVYPCDFYALDEYRMGSLDEPLEALEQSAAAARFLGGRVENPAICAGCKAFGICRGGCRRERELLHGERGYCPYQEFLYSAYPALRRIADFARMPGEQSGTERESPRETETK</sequence>
<accession>A0A926HVF2</accession>
<dbReference type="SFLD" id="SFLDS00029">
    <property type="entry name" value="Radical_SAM"/>
    <property type="match status" value="1"/>
</dbReference>
<evidence type="ECO:0000256" key="2">
    <source>
        <dbReference type="ARBA" id="ARBA00022691"/>
    </source>
</evidence>
<protein>
    <submittedName>
        <fullName evidence="8">SPASM domain-containing protein</fullName>
    </submittedName>
</protein>
<dbReference type="GO" id="GO:0046872">
    <property type="term" value="F:metal ion binding"/>
    <property type="evidence" value="ECO:0007669"/>
    <property type="project" value="UniProtKB-KW"/>
</dbReference>
<keyword evidence="9" id="KW-1185">Reference proteome</keyword>
<comment type="similarity">
    <text evidence="6">Belongs to the radical SAM superfamily. Anaerobic sulfatase-maturating enzyme family.</text>
</comment>
<dbReference type="Gene3D" id="3.20.20.70">
    <property type="entry name" value="Aldolase class I"/>
    <property type="match status" value="1"/>
</dbReference>
<dbReference type="Pfam" id="PF13186">
    <property type="entry name" value="SPASM"/>
    <property type="match status" value="1"/>
</dbReference>
<dbReference type="InterPro" id="IPR023867">
    <property type="entry name" value="Sulphatase_maturase_rSAM"/>
</dbReference>
<name>A0A926HVF2_9FIRM</name>
<reference evidence="8" key="1">
    <citation type="submission" date="2020-08" db="EMBL/GenBank/DDBJ databases">
        <title>Genome public.</title>
        <authorList>
            <person name="Liu C."/>
            <person name="Sun Q."/>
        </authorList>
    </citation>
    <scope>NUCLEOTIDE SEQUENCE</scope>
    <source>
        <strain evidence="8">BX7</strain>
    </source>
</reference>
<keyword evidence="3" id="KW-0479">Metal-binding</keyword>
<dbReference type="SFLD" id="SFLDG01072">
    <property type="entry name" value="dehydrogenase_like"/>
    <property type="match status" value="1"/>
</dbReference>
<organism evidence="8 9">
    <name type="scientific">Feifania hominis</name>
    <dbReference type="NCBI Taxonomy" id="2763660"/>
    <lineage>
        <taxon>Bacteria</taxon>
        <taxon>Bacillati</taxon>
        <taxon>Bacillota</taxon>
        <taxon>Clostridia</taxon>
        <taxon>Eubacteriales</taxon>
        <taxon>Feifaniaceae</taxon>
        <taxon>Feifania</taxon>
    </lineage>
</organism>
<dbReference type="SFLD" id="SFLDG01386">
    <property type="entry name" value="main_SPASM_domain-containing"/>
    <property type="match status" value="1"/>
</dbReference>
<dbReference type="GO" id="GO:0051536">
    <property type="term" value="F:iron-sulfur cluster binding"/>
    <property type="evidence" value="ECO:0007669"/>
    <property type="project" value="UniProtKB-KW"/>
</dbReference>
<dbReference type="PANTHER" id="PTHR43273:SF3">
    <property type="entry name" value="ANAEROBIC SULFATASE-MATURATING ENZYME HOMOLOG ASLB-RELATED"/>
    <property type="match status" value="1"/>
</dbReference>